<dbReference type="Proteomes" id="UP000183471">
    <property type="component" value="Unassembled WGS sequence"/>
</dbReference>
<name>A0ABY0TGC8_9PROT</name>
<dbReference type="RefSeq" id="WP_074632564.1">
    <property type="nucleotide sequence ID" value="NZ_FNKY01000001.1"/>
</dbReference>
<protein>
    <recommendedName>
        <fullName evidence="5">Adhesin</fullName>
    </recommendedName>
</protein>
<keyword evidence="4" id="KW-1185">Reference proteome</keyword>
<feature type="signal peptide" evidence="2">
    <location>
        <begin position="1"/>
        <end position="25"/>
    </location>
</feature>
<sequence length="467" mass="48795">MKFNQKKRETSWARMMPLAFALALAACGDGSGPASDNSGSNKGGGGGKPQTGPATGRLLDTAVSGVAYASPGGSGTTDENGIFKYNHGDTIEFKLGGLSLGKVKGAAIVTPMELAGDNENRVRNLLILFQSLDADGNPENGISIPASAASAVSASINLDGDPAAFAASPELQKVREAGGVAGPVKTPAQARAHFLVQGMKMLGTGIWVKHDDTTASVIRISTDGTGEYLQGEASPDDSCDTNRVCGGNLVSKAGVEYGAARLSTMDTRGFKFAAQPVIDTNLHAGLSNPRPNWRIRTDGSDLITSDIFTVQRKREQKSLFGELFHIAGTLEISSSKEPIKTEVKEIRFFKMENDPKGIVGAWAADAAAIKTPTYLFFSNGKYMMIDPIGDVASPGHESCGDPGVEFASYTYDAGSKALNIKGFTYDNNGCSGFSGTETASFKLGADGNTATLETKAGAALTLHRVSK</sequence>
<evidence type="ECO:0000313" key="4">
    <source>
        <dbReference type="Proteomes" id="UP000183471"/>
    </source>
</evidence>
<evidence type="ECO:0000313" key="3">
    <source>
        <dbReference type="EMBL" id="SDQ78873.1"/>
    </source>
</evidence>
<dbReference type="PROSITE" id="PS51257">
    <property type="entry name" value="PROKAR_LIPOPROTEIN"/>
    <property type="match status" value="1"/>
</dbReference>
<keyword evidence="2" id="KW-0732">Signal</keyword>
<organism evidence="3 4">
    <name type="scientific">Nitrosospira multiformis</name>
    <dbReference type="NCBI Taxonomy" id="1231"/>
    <lineage>
        <taxon>Bacteria</taxon>
        <taxon>Pseudomonadati</taxon>
        <taxon>Pseudomonadota</taxon>
        <taxon>Betaproteobacteria</taxon>
        <taxon>Nitrosomonadales</taxon>
        <taxon>Nitrosomonadaceae</taxon>
        <taxon>Nitrosospira</taxon>
    </lineage>
</organism>
<evidence type="ECO:0008006" key="5">
    <source>
        <dbReference type="Google" id="ProtNLM"/>
    </source>
</evidence>
<comment type="caution">
    <text evidence="3">The sequence shown here is derived from an EMBL/GenBank/DDBJ whole genome shotgun (WGS) entry which is preliminary data.</text>
</comment>
<proteinExistence type="predicted"/>
<gene>
    <name evidence="3" type="ORF">SAMN05216402_2290</name>
</gene>
<evidence type="ECO:0000256" key="2">
    <source>
        <dbReference type="SAM" id="SignalP"/>
    </source>
</evidence>
<evidence type="ECO:0000256" key="1">
    <source>
        <dbReference type="SAM" id="MobiDB-lite"/>
    </source>
</evidence>
<dbReference type="EMBL" id="FNKY01000001">
    <property type="protein sequence ID" value="SDQ78873.1"/>
    <property type="molecule type" value="Genomic_DNA"/>
</dbReference>
<feature type="region of interest" description="Disordered" evidence="1">
    <location>
        <begin position="31"/>
        <end position="56"/>
    </location>
</feature>
<feature type="chain" id="PRO_5046720665" description="Adhesin" evidence="2">
    <location>
        <begin position="26"/>
        <end position="467"/>
    </location>
</feature>
<accession>A0ABY0TGC8</accession>
<reference evidence="3 4" key="1">
    <citation type="submission" date="2016-10" db="EMBL/GenBank/DDBJ databases">
        <authorList>
            <person name="Varghese N."/>
            <person name="Submissions S."/>
        </authorList>
    </citation>
    <scope>NUCLEOTIDE SEQUENCE [LARGE SCALE GENOMIC DNA]</scope>
    <source>
        <strain evidence="3 4">Nl1</strain>
    </source>
</reference>